<evidence type="ECO:0000313" key="2">
    <source>
        <dbReference type="Proteomes" id="UP001518140"/>
    </source>
</evidence>
<accession>A0ABX0DQE0</accession>
<protein>
    <submittedName>
        <fullName evidence="1">Dethiobiotin synthase</fullName>
    </submittedName>
</protein>
<organism evidence="1 2">
    <name type="scientific">Streptomyces ureilyticus</name>
    <dbReference type="NCBI Taxonomy" id="1775131"/>
    <lineage>
        <taxon>Bacteria</taxon>
        <taxon>Bacillati</taxon>
        <taxon>Actinomycetota</taxon>
        <taxon>Actinomycetes</taxon>
        <taxon>Kitasatosporales</taxon>
        <taxon>Streptomycetaceae</taxon>
        <taxon>Streptomyces</taxon>
    </lineage>
</organism>
<keyword evidence="2" id="KW-1185">Reference proteome</keyword>
<dbReference type="Proteomes" id="UP001518140">
    <property type="component" value="Unassembled WGS sequence"/>
</dbReference>
<gene>
    <name evidence="1" type="ORF">G6048_16595</name>
</gene>
<proteinExistence type="predicted"/>
<dbReference type="EMBL" id="JAAKZX010000044">
    <property type="protein sequence ID" value="NGO43702.1"/>
    <property type="molecule type" value="Genomic_DNA"/>
</dbReference>
<evidence type="ECO:0000313" key="1">
    <source>
        <dbReference type="EMBL" id="NGO43702.1"/>
    </source>
</evidence>
<comment type="caution">
    <text evidence="1">The sequence shown here is derived from an EMBL/GenBank/DDBJ whole genome shotgun (WGS) entry which is preliminary data.</text>
</comment>
<sequence>TRPVRGFQLRAGRAQERGRLRPADFRAAAPSWLARPLGGTWDAEAFAVEQGAE</sequence>
<feature type="non-terminal residue" evidence="1">
    <location>
        <position position="1"/>
    </location>
</feature>
<name>A0ABX0DQE0_9ACTN</name>
<reference evidence="1 2" key="1">
    <citation type="submission" date="2020-02" db="EMBL/GenBank/DDBJ databases">
        <title>Whole-genome analyses of novel actinobacteria.</title>
        <authorList>
            <person name="Sahin N."/>
            <person name="Tokatli A."/>
        </authorList>
    </citation>
    <scope>NUCLEOTIDE SEQUENCE [LARGE SCALE GENOMIC DNA]</scope>
    <source>
        <strain evidence="1 2">YC419</strain>
    </source>
</reference>